<reference evidence="3" key="1">
    <citation type="submission" date="2022-07" db="EMBL/GenBank/DDBJ databases">
        <title>Genome analysis of Parmales, a sister group of diatoms, reveals the evolutionary specialization of diatoms from phago-mixotrophs to photoautotrophs.</title>
        <authorList>
            <person name="Ban H."/>
            <person name="Sato S."/>
            <person name="Yoshikawa S."/>
            <person name="Kazumasa Y."/>
            <person name="Nakamura Y."/>
            <person name="Ichinomiya M."/>
            <person name="Saitoh K."/>
            <person name="Sato N."/>
            <person name="Blanc-Mathieu R."/>
            <person name="Endo H."/>
            <person name="Kuwata A."/>
            <person name="Ogata H."/>
        </authorList>
    </citation>
    <scope>NUCLEOTIDE SEQUENCE</scope>
</reference>
<feature type="compositionally biased region" description="Acidic residues" evidence="1">
    <location>
        <begin position="230"/>
        <end position="241"/>
    </location>
</feature>
<evidence type="ECO:0000256" key="1">
    <source>
        <dbReference type="SAM" id="MobiDB-lite"/>
    </source>
</evidence>
<keyword evidence="2" id="KW-1133">Transmembrane helix</keyword>
<keyword evidence="2" id="KW-0812">Transmembrane</keyword>
<keyword evidence="2" id="KW-0472">Membrane</keyword>
<protein>
    <submittedName>
        <fullName evidence="3">Uncharacterized protein</fullName>
    </submittedName>
</protein>
<feature type="transmembrane region" description="Helical" evidence="2">
    <location>
        <begin position="41"/>
        <end position="66"/>
    </location>
</feature>
<sequence length="345" mass="37496">MLSVHSILFCFIAKLTTSLDDIIWLSPFLAKAGGSQRAVYLQIYLSVCLLVTMVAFSLASLLTLLIHASGKSSGFWNGNRILALMASLGLAAMAWKDWREWREKREEEKLRAIRRRVGVGEGIGIEFEGRFEIGEDEDVGVKEGGKGVWRRSQEVQLNRGGRGEVEMKVASSKPKKRDYEVIGGESPGQQGKVWKGKMDMGTATEPEVTETGKYEVAGGHRDVENGGAFDGEDDVDTDSDDSEVSEMIREASKSYWRMFTVTIMGTLDDMLVFTALVSGSGNGESSKNIGVLSLLVGSTGAAGCVGGISLGLSRVTCFRRGMKKVPMWALLAGISLYVLVIGMIE</sequence>
<feature type="transmembrane region" description="Helical" evidence="2">
    <location>
        <begin position="325"/>
        <end position="344"/>
    </location>
</feature>
<dbReference type="AlphaFoldDB" id="A0A9W7DUR2"/>
<comment type="caution">
    <text evidence="3">The sequence shown here is derived from an EMBL/GenBank/DDBJ whole genome shotgun (WGS) entry which is preliminary data.</text>
</comment>
<dbReference type="EMBL" id="BRXZ01003490">
    <property type="protein sequence ID" value="GMH55728.1"/>
    <property type="molecule type" value="Genomic_DNA"/>
</dbReference>
<dbReference type="OrthoDB" id="207113at2759"/>
<feature type="transmembrane region" description="Helical" evidence="2">
    <location>
        <begin position="289"/>
        <end position="313"/>
    </location>
</feature>
<dbReference type="Proteomes" id="UP001165082">
    <property type="component" value="Unassembled WGS sequence"/>
</dbReference>
<evidence type="ECO:0000256" key="2">
    <source>
        <dbReference type="SAM" id="Phobius"/>
    </source>
</evidence>
<accession>A0A9W7DUR2</accession>
<feature type="region of interest" description="Disordered" evidence="1">
    <location>
        <begin position="219"/>
        <end position="241"/>
    </location>
</feature>
<gene>
    <name evidence="3" type="ORF">TrRE_jg9630</name>
</gene>
<organism evidence="3 4">
    <name type="scientific">Triparma retinervis</name>
    <dbReference type="NCBI Taxonomy" id="2557542"/>
    <lineage>
        <taxon>Eukaryota</taxon>
        <taxon>Sar</taxon>
        <taxon>Stramenopiles</taxon>
        <taxon>Ochrophyta</taxon>
        <taxon>Bolidophyceae</taxon>
        <taxon>Parmales</taxon>
        <taxon>Triparmaceae</taxon>
        <taxon>Triparma</taxon>
    </lineage>
</organism>
<keyword evidence="4" id="KW-1185">Reference proteome</keyword>
<evidence type="ECO:0000313" key="4">
    <source>
        <dbReference type="Proteomes" id="UP001165082"/>
    </source>
</evidence>
<evidence type="ECO:0000313" key="3">
    <source>
        <dbReference type="EMBL" id="GMH55728.1"/>
    </source>
</evidence>
<feature type="transmembrane region" description="Helical" evidence="2">
    <location>
        <begin position="255"/>
        <end position="277"/>
    </location>
</feature>
<feature type="transmembrane region" description="Helical" evidence="2">
    <location>
        <begin position="78"/>
        <end position="95"/>
    </location>
</feature>
<name>A0A9W7DUR2_9STRA</name>
<proteinExistence type="predicted"/>